<dbReference type="EMBL" id="BMML01000011">
    <property type="protein sequence ID" value="GGN20533.1"/>
    <property type="molecule type" value="Genomic_DNA"/>
</dbReference>
<keyword evidence="4" id="KW-0418">Kinase</keyword>
<evidence type="ECO:0000256" key="5">
    <source>
        <dbReference type="ARBA" id="ARBA00022840"/>
    </source>
</evidence>
<dbReference type="GO" id="GO:0005524">
    <property type="term" value="F:ATP binding"/>
    <property type="evidence" value="ECO:0007669"/>
    <property type="project" value="UniProtKB-KW"/>
</dbReference>
<accession>A0A917XFG4</accession>
<reference evidence="7" key="2">
    <citation type="submission" date="2020-09" db="EMBL/GenBank/DDBJ databases">
        <authorList>
            <person name="Sun Q."/>
            <person name="Zhou Y."/>
        </authorList>
    </citation>
    <scope>NUCLEOTIDE SEQUENCE</scope>
    <source>
        <strain evidence="7">CGMCC 4.7110</strain>
    </source>
</reference>
<dbReference type="PANTHER" id="PTHR43085:SF1">
    <property type="entry name" value="PSEUDOURIDINE KINASE-RELATED"/>
    <property type="match status" value="1"/>
</dbReference>
<dbReference type="PRINTS" id="PR00990">
    <property type="entry name" value="RIBOKINASE"/>
</dbReference>
<keyword evidence="3" id="KW-0547">Nucleotide-binding</keyword>
<dbReference type="InterPro" id="IPR011611">
    <property type="entry name" value="PfkB_dom"/>
</dbReference>
<dbReference type="PANTHER" id="PTHR43085">
    <property type="entry name" value="HEXOKINASE FAMILY MEMBER"/>
    <property type="match status" value="1"/>
</dbReference>
<comment type="caution">
    <text evidence="7">The sequence shown here is derived from an EMBL/GenBank/DDBJ whole genome shotgun (WGS) entry which is preliminary data.</text>
</comment>
<evidence type="ECO:0000256" key="2">
    <source>
        <dbReference type="ARBA" id="ARBA00022679"/>
    </source>
</evidence>
<keyword evidence="8" id="KW-1185">Reference proteome</keyword>
<dbReference type="InterPro" id="IPR050306">
    <property type="entry name" value="PfkB_Carbo_kinase"/>
</dbReference>
<dbReference type="RefSeq" id="WP_189265137.1">
    <property type="nucleotide sequence ID" value="NZ_BMML01000011.1"/>
</dbReference>
<dbReference type="Proteomes" id="UP000653411">
    <property type="component" value="Unassembled WGS sequence"/>
</dbReference>
<sequence>MTHTPTPVEILAVGEPMLEFNSDADGALEDAESFAVGYGGDTSNFLVAAARSGARTGYVTRVGDDAFGTVLTRLWEREGVDTAHVTREAGGRTGIYFIARGPAGHGFTYYRADSPASRLAPADVPEQAVAEARLLHVTGITQAISTSACDAAFHAMAVARAHGTLVTYDPNHRPALWSQERARAVILRSLELCDIALPNLDEGRMLTGEQSPQAVLRALSARGPRVVVLKLGEEGAMVAEDGETTHVPPHPVSAVDASGAGDAFDGAFAARLVAEDTPVEAARYAAVAAALTTTGHGAVRPIPERRTVLRHLPAPHEPSVSTAGG</sequence>
<dbReference type="AlphaFoldDB" id="A0A917XFG4"/>
<evidence type="ECO:0000313" key="8">
    <source>
        <dbReference type="Proteomes" id="UP000653411"/>
    </source>
</evidence>
<evidence type="ECO:0000256" key="1">
    <source>
        <dbReference type="ARBA" id="ARBA00010688"/>
    </source>
</evidence>
<name>A0A917XFG4_9ACTN</name>
<dbReference type="CDD" id="cd01166">
    <property type="entry name" value="KdgK"/>
    <property type="match status" value="1"/>
</dbReference>
<proteinExistence type="inferred from homology"/>
<organism evidence="7 8">
    <name type="scientific">Streptomyces fuscichromogenes</name>
    <dbReference type="NCBI Taxonomy" id="1324013"/>
    <lineage>
        <taxon>Bacteria</taxon>
        <taxon>Bacillati</taxon>
        <taxon>Actinomycetota</taxon>
        <taxon>Actinomycetes</taxon>
        <taxon>Kitasatosporales</taxon>
        <taxon>Streptomycetaceae</taxon>
        <taxon>Streptomyces</taxon>
    </lineage>
</organism>
<dbReference type="Pfam" id="PF00294">
    <property type="entry name" value="PfkB"/>
    <property type="match status" value="1"/>
</dbReference>
<gene>
    <name evidence="7" type="ORF">GCM10011578_051180</name>
</gene>
<keyword evidence="2" id="KW-0808">Transferase</keyword>
<evidence type="ECO:0000256" key="4">
    <source>
        <dbReference type="ARBA" id="ARBA00022777"/>
    </source>
</evidence>
<reference evidence="7" key="1">
    <citation type="journal article" date="2014" name="Int. J. Syst. Evol. Microbiol.">
        <title>Complete genome sequence of Corynebacterium casei LMG S-19264T (=DSM 44701T), isolated from a smear-ripened cheese.</title>
        <authorList>
            <consortium name="US DOE Joint Genome Institute (JGI-PGF)"/>
            <person name="Walter F."/>
            <person name="Albersmeier A."/>
            <person name="Kalinowski J."/>
            <person name="Ruckert C."/>
        </authorList>
    </citation>
    <scope>NUCLEOTIDE SEQUENCE</scope>
    <source>
        <strain evidence="7">CGMCC 4.7110</strain>
    </source>
</reference>
<dbReference type="SUPFAM" id="SSF53613">
    <property type="entry name" value="Ribokinase-like"/>
    <property type="match status" value="1"/>
</dbReference>
<comment type="similarity">
    <text evidence="1">Belongs to the carbohydrate kinase PfkB family.</text>
</comment>
<dbReference type="Gene3D" id="3.40.1190.20">
    <property type="match status" value="1"/>
</dbReference>
<evidence type="ECO:0000313" key="7">
    <source>
        <dbReference type="EMBL" id="GGN20533.1"/>
    </source>
</evidence>
<dbReference type="GO" id="GO:0016301">
    <property type="term" value="F:kinase activity"/>
    <property type="evidence" value="ECO:0007669"/>
    <property type="project" value="UniProtKB-KW"/>
</dbReference>
<dbReference type="InterPro" id="IPR029056">
    <property type="entry name" value="Ribokinase-like"/>
</dbReference>
<dbReference type="InterPro" id="IPR002139">
    <property type="entry name" value="Ribo/fructo_kinase"/>
</dbReference>
<protein>
    <submittedName>
        <fullName evidence="7">Fructokinase-like protein</fullName>
    </submittedName>
</protein>
<evidence type="ECO:0000259" key="6">
    <source>
        <dbReference type="Pfam" id="PF00294"/>
    </source>
</evidence>
<evidence type="ECO:0000256" key="3">
    <source>
        <dbReference type="ARBA" id="ARBA00022741"/>
    </source>
</evidence>
<feature type="domain" description="Carbohydrate kinase PfkB" evidence="6">
    <location>
        <begin position="10"/>
        <end position="304"/>
    </location>
</feature>
<keyword evidence="5" id="KW-0067">ATP-binding</keyword>